<feature type="transmembrane region" description="Helical" evidence="6">
    <location>
        <begin position="78"/>
        <end position="97"/>
    </location>
</feature>
<feature type="transmembrane region" description="Helical" evidence="6">
    <location>
        <begin position="40"/>
        <end position="57"/>
    </location>
</feature>
<reference evidence="7" key="1">
    <citation type="journal article" date="2021" name="PeerJ">
        <title>Extensive microbial diversity within the chicken gut microbiome revealed by metagenomics and culture.</title>
        <authorList>
            <person name="Gilroy R."/>
            <person name="Ravi A."/>
            <person name="Getino M."/>
            <person name="Pursley I."/>
            <person name="Horton D.L."/>
            <person name="Alikhan N.F."/>
            <person name="Baker D."/>
            <person name="Gharbi K."/>
            <person name="Hall N."/>
            <person name="Watson M."/>
            <person name="Adriaenssens E.M."/>
            <person name="Foster-Nyarko E."/>
            <person name="Jarju S."/>
            <person name="Secka A."/>
            <person name="Antonio M."/>
            <person name="Oren A."/>
            <person name="Chaudhuri R.R."/>
            <person name="La Ragione R."/>
            <person name="Hildebrand F."/>
            <person name="Pallen M.J."/>
        </authorList>
    </citation>
    <scope>NUCLEOTIDE SEQUENCE</scope>
    <source>
        <strain evidence="7">CHK196-3914</strain>
    </source>
</reference>
<feature type="transmembrane region" description="Helical" evidence="6">
    <location>
        <begin position="160"/>
        <end position="180"/>
    </location>
</feature>
<evidence type="ECO:0000256" key="5">
    <source>
        <dbReference type="ARBA" id="ARBA00023136"/>
    </source>
</evidence>
<organism evidence="7 8">
    <name type="scientific">Candidatus Mediterraneibacter stercoravium</name>
    <dbReference type="NCBI Taxonomy" id="2838685"/>
    <lineage>
        <taxon>Bacteria</taxon>
        <taxon>Bacillati</taxon>
        <taxon>Bacillota</taxon>
        <taxon>Clostridia</taxon>
        <taxon>Lachnospirales</taxon>
        <taxon>Lachnospiraceae</taxon>
        <taxon>Mediterraneibacter</taxon>
    </lineage>
</organism>
<name>A0A9D2GA76_9FIRM</name>
<reference evidence="7" key="2">
    <citation type="submission" date="2021-04" db="EMBL/GenBank/DDBJ databases">
        <authorList>
            <person name="Gilroy R."/>
        </authorList>
    </citation>
    <scope>NUCLEOTIDE SEQUENCE</scope>
    <source>
        <strain evidence="7">CHK196-3914</strain>
    </source>
</reference>
<feature type="transmembrane region" description="Helical" evidence="6">
    <location>
        <begin position="280"/>
        <end position="299"/>
    </location>
</feature>
<feature type="transmembrane region" description="Helical" evidence="6">
    <location>
        <begin position="212"/>
        <end position="232"/>
    </location>
</feature>
<accession>A0A9D2GA76</accession>
<comment type="subcellular location">
    <subcellularLocation>
        <location evidence="1">Cell membrane</location>
        <topology evidence="1">Multi-pass membrane protein</topology>
    </subcellularLocation>
</comment>
<keyword evidence="4 6" id="KW-1133">Transmembrane helix</keyword>
<evidence type="ECO:0000313" key="7">
    <source>
        <dbReference type="EMBL" id="HIZ75057.1"/>
    </source>
</evidence>
<gene>
    <name evidence="7" type="ORF">H9723_07440</name>
</gene>
<dbReference type="AlphaFoldDB" id="A0A9D2GA76"/>
<dbReference type="PANTHER" id="PTHR30250:SF11">
    <property type="entry name" value="O-ANTIGEN TRANSPORTER-RELATED"/>
    <property type="match status" value="1"/>
</dbReference>
<dbReference type="Proteomes" id="UP000824116">
    <property type="component" value="Unassembled WGS sequence"/>
</dbReference>
<keyword evidence="5 6" id="KW-0472">Membrane</keyword>
<evidence type="ECO:0000256" key="4">
    <source>
        <dbReference type="ARBA" id="ARBA00022989"/>
    </source>
</evidence>
<dbReference type="GO" id="GO:0005886">
    <property type="term" value="C:plasma membrane"/>
    <property type="evidence" value="ECO:0007669"/>
    <property type="project" value="UniProtKB-SubCell"/>
</dbReference>
<evidence type="ECO:0000256" key="2">
    <source>
        <dbReference type="ARBA" id="ARBA00022475"/>
    </source>
</evidence>
<protein>
    <recommendedName>
        <fullName evidence="9">Polysaccharide biosynthesis protein</fullName>
    </recommendedName>
</protein>
<comment type="caution">
    <text evidence="7">The sequence shown here is derived from an EMBL/GenBank/DDBJ whole genome shotgun (WGS) entry which is preliminary data.</text>
</comment>
<dbReference type="InterPro" id="IPR050833">
    <property type="entry name" value="Poly_Biosynth_Transport"/>
</dbReference>
<evidence type="ECO:0000313" key="8">
    <source>
        <dbReference type="Proteomes" id="UP000824116"/>
    </source>
</evidence>
<keyword evidence="2" id="KW-1003">Cell membrane</keyword>
<dbReference type="EMBL" id="DXAY01000176">
    <property type="protein sequence ID" value="HIZ75057.1"/>
    <property type="molecule type" value="Genomic_DNA"/>
</dbReference>
<sequence>MNLIFLISILLKGVGAVLEILLQITITRGIGVSGYGTYTTWINAADLIFWCLFSGIVKCNTFYLSGKQTSLSDFKHKYYVRYVIPATVCICFAACAWGRQEYLVIAVIAFAELLMLDRSSCLLAEGSYISSLTGEYVFGRMFLLVSVFILQRTGRFTLNVTVLLYLVQYILVIIFFMMVSEKKRKQNLNRQMRCEDQKVSVRKLLQYQRADIMQAMIGQMPVILQYVLAGAFEAGVVGIVLLIKKLINFISGPAAKVFLPEFSRLYHRGDREGLRDSFSAIMRIQMMFAGPLAVVLAGYPEVVLKILAEELIPYTALFMGCSLIFIIAATLGPCGGLMQMTGNERMDNRCREAAILLMAVIFVLMRKDPLFALYGLGAQTFVESVSKYIFVCRWLKKPPVRFCTYLKWWILPAAAIGVSRFMHWQNSLAMMIAAAGIVFCIQFAAELKNEKGLRQMLQQRRSLYEPEDTDD</sequence>
<keyword evidence="3 6" id="KW-0812">Transmembrane</keyword>
<evidence type="ECO:0000256" key="3">
    <source>
        <dbReference type="ARBA" id="ARBA00022692"/>
    </source>
</evidence>
<feature type="transmembrane region" description="Helical" evidence="6">
    <location>
        <begin position="136"/>
        <end position="154"/>
    </location>
</feature>
<evidence type="ECO:0000256" key="1">
    <source>
        <dbReference type="ARBA" id="ARBA00004651"/>
    </source>
</evidence>
<evidence type="ECO:0008006" key="9">
    <source>
        <dbReference type="Google" id="ProtNLM"/>
    </source>
</evidence>
<dbReference type="PANTHER" id="PTHR30250">
    <property type="entry name" value="PST FAMILY PREDICTED COLANIC ACID TRANSPORTER"/>
    <property type="match status" value="1"/>
</dbReference>
<feature type="transmembrane region" description="Helical" evidence="6">
    <location>
        <begin position="371"/>
        <end position="390"/>
    </location>
</feature>
<feature type="transmembrane region" description="Helical" evidence="6">
    <location>
        <begin position="402"/>
        <end position="422"/>
    </location>
</feature>
<evidence type="ECO:0000256" key="6">
    <source>
        <dbReference type="SAM" id="Phobius"/>
    </source>
</evidence>
<proteinExistence type="predicted"/>
<feature type="transmembrane region" description="Helical" evidence="6">
    <location>
        <begin position="428"/>
        <end position="447"/>
    </location>
</feature>
<feature type="transmembrane region" description="Helical" evidence="6">
    <location>
        <begin position="349"/>
        <end position="365"/>
    </location>
</feature>
<feature type="transmembrane region" description="Helical" evidence="6">
    <location>
        <begin position="311"/>
        <end position="337"/>
    </location>
</feature>